<evidence type="ECO:0000256" key="4">
    <source>
        <dbReference type="HAMAP-Rule" id="MF_00925"/>
    </source>
</evidence>
<dbReference type="GO" id="GO:0043165">
    <property type="term" value="P:Gram-negative-bacterium-type cell outer membrane assembly"/>
    <property type="evidence" value="ECO:0007669"/>
    <property type="project" value="UniProtKB-UniRule"/>
</dbReference>
<keyword evidence="4" id="KW-0564">Palmitate</keyword>
<accession>A0A139SWH9</accession>
<dbReference type="InterPro" id="IPR026592">
    <property type="entry name" value="BamE"/>
</dbReference>
<keyword evidence="4" id="KW-0449">Lipoprotein</keyword>
<comment type="subcellular location">
    <subcellularLocation>
        <location evidence="4">Cell outer membrane</location>
        <topology evidence="4">Lipid-anchor</topology>
    </subcellularLocation>
</comment>
<evidence type="ECO:0000256" key="1">
    <source>
        <dbReference type="ARBA" id="ARBA00022729"/>
    </source>
</evidence>
<keyword evidence="8" id="KW-1185">Reference proteome</keyword>
<dbReference type="PANTHER" id="PTHR37482:SF1">
    <property type="entry name" value="OUTER MEMBRANE PROTEIN ASSEMBLY FACTOR BAME"/>
    <property type="match status" value="1"/>
</dbReference>
<dbReference type="GO" id="GO:0030674">
    <property type="term" value="F:protein-macromolecule adaptor activity"/>
    <property type="evidence" value="ECO:0007669"/>
    <property type="project" value="TreeGrafter"/>
</dbReference>
<name>A0A139SWH9_9GAMM</name>
<reference evidence="7 8" key="1">
    <citation type="submission" date="2016-02" db="EMBL/GenBank/DDBJ databases">
        <authorList>
            <person name="Wen L."/>
            <person name="He K."/>
            <person name="Yang H."/>
        </authorList>
    </citation>
    <scope>NUCLEOTIDE SEQUENCE [LARGE SCALE GENOMIC DNA]</scope>
    <source>
        <strain evidence="7 8">CV58</strain>
    </source>
</reference>
<comment type="caution">
    <text evidence="7">The sequence shown here is derived from an EMBL/GenBank/DDBJ whole genome shotgun (WGS) entry which is preliminary data.</text>
</comment>
<dbReference type="Pfam" id="PF04355">
    <property type="entry name" value="BamE"/>
    <property type="match status" value="1"/>
</dbReference>
<keyword evidence="1 4" id="KW-0732">Signal</keyword>
<dbReference type="RefSeq" id="WP_068387834.1">
    <property type="nucleotide sequence ID" value="NZ_LSZO01000058.1"/>
</dbReference>
<dbReference type="Gene3D" id="3.30.1450.10">
    <property type="match status" value="1"/>
</dbReference>
<evidence type="ECO:0000256" key="2">
    <source>
        <dbReference type="ARBA" id="ARBA00023136"/>
    </source>
</evidence>
<dbReference type="InterPro" id="IPR037873">
    <property type="entry name" value="BamE-like"/>
</dbReference>
<dbReference type="PANTHER" id="PTHR37482">
    <property type="entry name" value="OUTER MEMBRANE PROTEIN ASSEMBLY FACTOR BAME"/>
    <property type="match status" value="1"/>
</dbReference>
<evidence type="ECO:0000313" key="8">
    <source>
        <dbReference type="Proteomes" id="UP000072660"/>
    </source>
</evidence>
<dbReference type="PROSITE" id="PS51257">
    <property type="entry name" value="PROKAR_LIPOPROTEIN"/>
    <property type="match status" value="1"/>
</dbReference>
<gene>
    <name evidence="4" type="primary">bamE</name>
    <name evidence="7" type="ORF">AXE65_10930</name>
</gene>
<evidence type="ECO:0000256" key="3">
    <source>
        <dbReference type="ARBA" id="ARBA00023237"/>
    </source>
</evidence>
<protein>
    <recommendedName>
        <fullName evidence="4">Outer membrane protein assembly factor BamE</fullName>
    </recommendedName>
</protein>
<comment type="subunit">
    <text evidence="4">Part of the Bam complex.</text>
</comment>
<dbReference type="InterPro" id="IPR007450">
    <property type="entry name" value="BamE_dom"/>
</dbReference>
<dbReference type="OrthoDB" id="9808250at2"/>
<feature type="domain" description="Outer membrane protein assembly factor BamE" evidence="6">
    <location>
        <begin position="34"/>
        <end position="98"/>
    </location>
</feature>
<dbReference type="AlphaFoldDB" id="A0A139SWH9"/>
<proteinExistence type="inferred from homology"/>
<dbReference type="Proteomes" id="UP000072660">
    <property type="component" value="Unassembled WGS sequence"/>
</dbReference>
<comment type="function">
    <text evidence="4">Part of the outer membrane protein assembly complex, which is involved in assembly and insertion of beta-barrel proteins into the outer membrane.</text>
</comment>
<sequence>MLNTKHLLTSLTLTAVIVLAGCFPGVYKIDIQQGNVVTQDMIDELRPGMSKAQVRYIMGNPLITDTFHARRWDYLYSLQTGSGEKSQKRMSLYFNDGDQLIAVSGDFRLKPGKTRDEAILGTQANAESITAPPITDNSAELPGEPEPAAQETPLVSQQPPATENTEKPSLQFSDNRSMEPGAPPPGSLEEQIQHELDAAKPIQQQQPGQL</sequence>
<dbReference type="GO" id="GO:0051205">
    <property type="term" value="P:protein insertion into membrane"/>
    <property type="evidence" value="ECO:0007669"/>
    <property type="project" value="UniProtKB-UniRule"/>
</dbReference>
<dbReference type="GO" id="GO:1990063">
    <property type="term" value="C:Bam protein complex"/>
    <property type="evidence" value="ECO:0007669"/>
    <property type="project" value="TreeGrafter"/>
</dbReference>
<evidence type="ECO:0000313" key="7">
    <source>
        <dbReference type="EMBL" id="KXU38953.1"/>
    </source>
</evidence>
<keyword evidence="2 4" id="KW-0472">Membrane</keyword>
<organism evidence="7 8">
    <name type="scientific">Ventosimonas gracilis</name>
    <dbReference type="NCBI Taxonomy" id="1680762"/>
    <lineage>
        <taxon>Bacteria</taxon>
        <taxon>Pseudomonadati</taxon>
        <taxon>Pseudomonadota</taxon>
        <taxon>Gammaproteobacteria</taxon>
        <taxon>Pseudomonadales</taxon>
        <taxon>Ventosimonadaceae</taxon>
        <taxon>Ventosimonas</taxon>
    </lineage>
</organism>
<evidence type="ECO:0000259" key="6">
    <source>
        <dbReference type="Pfam" id="PF04355"/>
    </source>
</evidence>
<dbReference type="HAMAP" id="MF_00925">
    <property type="entry name" value="OM_assembly_BamE"/>
    <property type="match status" value="1"/>
</dbReference>
<dbReference type="EMBL" id="LSZO01000058">
    <property type="protein sequence ID" value="KXU38953.1"/>
    <property type="molecule type" value="Genomic_DNA"/>
</dbReference>
<keyword evidence="3 4" id="KW-0998">Cell outer membrane</keyword>
<feature type="compositionally biased region" description="Polar residues" evidence="5">
    <location>
        <begin position="153"/>
        <end position="175"/>
    </location>
</feature>
<feature type="region of interest" description="Disordered" evidence="5">
    <location>
        <begin position="121"/>
        <end position="210"/>
    </location>
</feature>
<evidence type="ECO:0000256" key="5">
    <source>
        <dbReference type="SAM" id="MobiDB-lite"/>
    </source>
</evidence>
<comment type="similarity">
    <text evidence="4">Belongs to the BamE family.</text>
</comment>